<organism evidence="2 3">
    <name type="scientific">Paenibacillus sacheonensis</name>
    <dbReference type="NCBI Taxonomy" id="742054"/>
    <lineage>
        <taxon>Bacteria</taxon>
        <taxon>Bacillati</taxon>
        <taxon>Bacillota</taxon>
        <taxon>Bacilli</taxon>
        <taxon>Bacillales</taxon>
        <taxon>Paenibacillaceae</taxon>
        <taxon>Paenibacillus</taxon>
    </lineage>
</organism>
<accession>A0A7X4YUQ8</accession>
<reference evidence="2 3" key="1">
    <citation type="submission" date="2020-01" db="EMBL/GenBank/DDBJ databases">
        <title>Paenibacillus soybeanensis sp. nov. isolated from the nodules of soybean (Glycine max(L.) Merr).</title>
        <authorList>
            <person name="Wang H."/>
        </authorList>
    </citation>
    <scope>NUCLEOTIDE SEQUENCE [LARGE SCALE GENOMIC DNA]</scope>
    <source>
        <strain evidence="2 3">DSM 23054</strain>
    </source>
</reference>
<feature type="compositionally biased region" description="Basic and acidic residues" evidence="1">
    <location>
        <begin position="1"/>
        <end position="16"/>
    </location>
</feature>
<dbReference type="OrthoDB" id="2624588at2"/>
<feature type="region of interest" description="Disordered" evidence="1">
    <location>
        <begin position="1"/>
        <end position="30"/>
    </location>
</feature>
<dbReference type="PANTHER" id="PTHR30288:SF0">
    <property type="entry name" value="FLAGELLAR HOOK-ASSOCIATED PROTEIN 2"/>
    <property type="match status" value="1"/>
</dbReference>
<comment type="caution">
    <text evidence="2">The sequence shown here is derived from an EMBL/GenBank/DDBJ whole genome shotgun (WGS) entry which is preliminary data.</text>
</comment>
<protein>
    <submittedName>
        <fullName evidence="2">Uncharacterized protein</fullName>
    </submittedName>
</protein>
<proteinExistence type="predicted"/>
<dbReference type="RefSeq" id="WP_161704451.1">
    <property type="nucleotide sequence ID" value="NZ_JAAAMU010000025.1"/>
</dbReference>
<dbReference type="GO" id="GO:0071973">
    <property type="term" value="P:bacterial-type flagellum-dependent cell motility"/>
    <property type="evidence" value="ECO:0007669"/>
    <property type="project" value="TreeGrafter"/>
</dbReference>
<dbReference type="InterPro" id="IPR040026">
    <property type="entry name" value="FliD"/>
</dbReference>
<name>A0A7X4YUQ8_9BACL</name>
<evidence type="ECO:0000313" key="3">
    <source>
        <dbReference type="Proteomes" id="UP000558113"/>
    </source>
</evidence>
<evidence type="ECO:0000256" key="1">
    <source>
        <dbReference type="SAM" id="MobiDB-lite"/>
    </source>
</evidence>
<dbReference type="GO" id="GO:0009421">
    <property type="term" value="C:bacterial-type flagellum filament cap"/>
    <property type="evidence" value="ECO:0007669"/>
    <property type="project" value="InterPro"/>
</dbReference>
<dbReference type="AlphaFoldDB" id="A0A7X4YUQ8"/>
<evidence type="ECO:0000313" key="2">
    <source>
        <dbReference type="EMBL" id="NBC72956.1"/>
    </source>
</evidence>
<dbReference type="PANTHER" id="PTHR30288">
    <property type="entry name" value="FLAGELLAR CAP/ASSEMBLY PROTEIN FLID"/>
    <property type="match status" value="1"/>
</dbReference>
<dbReference type="Proteomes" id="UP000558113">
    <property type="component" value="Unassembled WGS sequence"/>
</dbReference>
<feature type="compositionally biased region" description="Low complexity" evidence="1">
    <location>
        <begin position="20"/>
        <end position="30"/>
    </location>
</feature>
<gene>
    <name evidence="2" type="ORF">GT003_28660</name>
</gene>
<dbReference type="EMBL" id="JAAAMU010000025">
    <property type="protein sequence ID" value="NBC72956.1"/>
    <property type="molecule type" value="Genomic_DNA"/>
</dbReference>
<keyword evidence="3" id="KW-1185">Reference proteome</keyword>
<sequence>MSEQNDYNRRRTERQKSRAPKPAYAASPASLPADARQALLAAADAAADWQAACRSLSGTAAALIPRHAPLFAKRIVVSEAAVAGSAKDGADIGSFRVQTFSLARPQRNISFALTANAPSVASPGEHRLILHTASGSETMLTITLRPNETNRSVLRRIRDAVYASSLGLTAEVVTDSSEGTDRLELRSLYHGVGHAFRLEDHGSSSLVRATGIGSIANPASDAVYAIDGGPSLSSPSNEITVRNGQVQLDLSALRIPSAVTVKVQQDHTSFIRQLRQLAEGVNALHESDRLAAGSLDPRPLQRIEAALAHPGAQAAGLYRTSDGLWQLDEEKLHNAASNSSEDLRQQLTGWNEFASTFGDLLSRTADLPTGSLINAKAGVFQKIMTYTASSEPRLRVGLSGFRMDTVL</sequence>